<comment type="caution">
    <text evidence="8">The sequence shown here is derived from an EMBL/GenBank/DDBJ whole genome shotgun (WGS) entry which is preliminary data.</text>
</comment>
<dbReference type="Proteomes" id="UP000178114">
    <property type="component" value="Unassembled WGS sequence"/>
</dbReference>
<dbReference type="InterPro" id="IPR019757">
    <property type="entry name" value="Pept_S26A_signal_pept_1_Lys-AS"/>
</dbReference>
<keyword evidence="6" id="KW-0812">Transmembrane</keyword>
<dbReference type="GO" id="GO:0006465">
    <property type="term" value="P:signal peptide processing"/>
    <property type="evidence" value="ECO:0007669"/>
    <property type="project" value="InterPro"/>
</dbReference>
<keyword evidence="6" id="KW-1133">Transmembrane helix</keyword>
<dbReference type="SUPFAM" id="SSF51306">
    <property type="entry name" value="LexA/Signal peptidase"/>
    <property type="match status" value="1"/>
</dbReference>
<evidence type="ECO:0000259" key="7">
    <source>
        <dbReference type="Pfam" id="PF10502"/>
    </source>
</evidence>
<evidence type="ECO:0000313" key="9">
    <source>
        <dbReference type="Proteomes" id="UP000178114"/>
    </source>
</evidence>
<evidence type="ECO:0000256" key="4">
    <source>
        <dbReference type="ARBA" id="ARBA00022801"/>
    </source>
</evidence>
<evidence type="ECO:0000256" key="1">
    <source>
        <dbReference type="ARBA" id="ARBA00000677"/>
    </source>
</evidence>
<dbReference type="GO" id="GO:0016020">
    <property type="term" value="C:membrane"/>
    <property type="evidence" value="ECO:0007669"/>
    <property type="project" value="UniProtKB-SubCell"/>
</dbReference>
<sequence>MPEEKKESTAWEIIKVIIISLLIVIPIRTWIAQPFIVEGASMEPNFHNGEYLIIDELSYAFGAPKRGEVIIFRYPLQPSEFFIKRIIGLPGETVEIKTGQVFVNDAVVPEQYLPKNLQTGPDKTVQLEDNQYFVMGDNRTASSDSRVWGPLPKKNITGRVFLRLWPIAKAGIVPTY</sequence>
<feature type="domain" description="Peptidase S26" evidence="7">
    <location>
        <begin position="11"/>
        <end position="165"/>
    </location>
</feature>
<dbReference type="NCBIfam" id="TIGR02227">
    <property type="entry name" value="sigpep_I_bact"/>
    <property type="match status" value="1"/>
</dbReference>
<dbReference type="PANTHER" id="PTHR43390:SF1">
    <property type="entry name" value="CHLOROPLAST PROCESSING PEPTIDASE"/>
    <property type="match status" value="1"/>
</dbReference>
<dbReference type="Pfam" id="PF10502">
    <property type="entry name" value="Peptidase_S26"/>
    <property type="match status" value="1"/>
</dbReference>
<reference evidence="8 9" key="1">
    <citation type="journal article" date="2016" name="Nat. Commun.">
        <title>Thousands of microbial genomes shed light on interconnected biogeochemical processes in an aquifer system.</title>
        <authorList>
            <person name="Anantharaman K."/>
            <person name="Brown C.T."/>
            <person name="Hug L.A."/>
            <person name="Sharon I."/>
            <person name="Castelle C.J."/>
            <person name="Probst A.J."/>
            <person name="Thomas B.C."/>
            <person name="Singh A."/>
            <person name="Wilkins M.J."/>
            <person name="Karaoz U."/>
            <person name="Brodie E.L."/>
            <person name="Williams K.H."/>
            <person name="Hubbard S.S."/>
            <person name="Banfield J.F."/>
        </authorList>
    </citation>
    <scope>NUCLEOTIDE SEQUENCE [LARGE SCALE GENOMIC DNA]</scope>
</reference>
<protein>
    <recommendedName>
        <fullName evidence="3 6">Signal peptidase I</fullName>
        <ecNumber evidence="3 6">3.4.21.89</ecNumber>
    </recommendedName>
</protein>
<comment type="catalytic activity">
    <reaction evidence="1 6">
        <text>Cleavage of hydrophobic, N-terminal signal or leader sequences from secreted and periplasmic proteins.</text>
        <dbReference type="EC" id="3.4.21.89"/>
    </reaction>
</comment>
<evidence type="ECO:0000256" key="3">
    <source>
        <dbReference type="ARBA" id="ARBA00013208"/>
    </source>
</evidence>
<organism evidence="8 9">
    <name type="scientific">Candidatus Giovannonibacteria bacterium RIFCSPLOWO2_01_FULL_45_34</name>
    <dbReference type="NCBI Taxonomy" id="1798351"/>
    <lineage>
        <taxon>Bacteria</taxon>
        <taxon>Candidatus Giovannoniibacteriota</taxon>
    </lineage>
</organism>
<dbReference type="InterPro" id="IPR019533">
    <property type="entry name" value="Peptidase_S26"/>
</dbReference>
<dbReference type="PRINTS" id="PR00727">
    <property type="entry name" value="LEADERPTASE"/>
</dbReference>
<evidence type="ECO:0000313" key="8">
    <source>
        <dbReference type="EMBL" id="OGF81167.1"/>
    </source>
</evidence>
<dbReference type="PROSITE" id="PS00760">
    <property type="entry name" value="SPASE_I_2"/>
    <property type="match status" value="1"/>
</dbReference>
<accession>A0A1F5WZV4</accession>
<dbReference type="GO" id="GO:0004252">
    <property type="term" value="F:serine-type endopeptidase activity"/>
    <property type="evidence" value="ECO:0007669"/>
    <property type="project" value="InterPro"/>
</dbReference>
<gene>
    <name evidence="8" type="ORF">A2930_01085</name>
</gene>
<dbReference type="PANTHER" id="PTHR43390">
    <property type="entry name" value="SIGNAL PEPTIDASE I"/>
    <property type="match status" value="1"/>
</dbReference>
<feature type="transmembrane region" description="Helical" evidence="6">
    <location>
        <begin position="12"/>
        <end position="31"/>
    </location>
</feature>
<dbReference type="STRING" id="1798351.A2930_01085"/>
<dbReference type="CDD" id="cd06530">
    <property type="entry name" value="S26_SPase_I"/>
    <property type="match status" value="1"/>
</dbReference>
<comment type="subcellular location">
    <subcellularLocation>
        <location evidence="6">Membrane</location>
        <topology evidence="6">Single-pass type II membrane protein</topology>
    </subcellularLocation>
</comment>
<dbReference type="Gene3D" id="2.10.109.10">
    <property type="entry name" value="Umud Fragment, subunit A"/>
    <property type="match status" value="1"/>
</dbReference>
<proteinExistence type="inferred from homology"/>
<dbReference type="InterPro" id="IPR019758">
    <property type="entry name" value="Pept_S26A_signal_pept_1_CS"/>
</dbReference>
<evidence type="ECO:0000256" key="6">
    <source>
        <dbReference type="RuleBase" id="RU362042"/>
    </source>
</evidence>
<keyword evidence="4 6" id="KW-0378">Hydrolase</keyword>
<dbReference type="InterPro" id="IPR000223">
    <property type="entry name" value="Pept_S26A_signal_pept_1"/>
</dbReference>
<feature type="active site" evidence="5">
    <location>
        <position position="84"/>
    </location>
</feature>
<name>A0A1F5WZV4_9BACT</name>
<dbReference type="EC" id="3.4.21.89" evidence="3 6"/>
<feature type="active site" evidence="5">
    <location>
        <position position="41"/>
    </location>
</feature>
<dbReference type="EMBL" id="MFID01000016">
    <property type="protein sequence ID" value="OGF81167.1"/>
    <property type="molecule type" value="Genomic_DNA"/>
</dbReference>
<dbReference type="PROSITE" id="PS00761">
    <property type="entry name" value="SPASE_I_3"/>
    <property type="match status" value="1"/>
</dbReference>
<evidence type="ECO:0000256" key="5">
    <source>
        <dbReference type="PIRSR" id="PIRSR600223-1"/>
    </source>
</evidence>
<dbReference type="AlphaFoldDB" id="A0A1F5WZV4"/>
<keyword evidence="6" id="KW-0472">Membrane</keyword>
<dbReference type="GO" id="GO:0009003">
    <property type="term" value="F:signal peptidase activity"/>
    <property type="evidence" value="ECO:0007669"/>
    <property type="project" value="UniProtKB-EC"/>
</dbReference>
<dbReference type="InterPro" id="IPR036286">
    <property type="entry name" value="LexA/Signal_pep-like_sf"/>
</dbReference>
<keyword evidence="6" id="KW-0645">Protease</keyword>
<comment type="similarity">
    <text evidence="2 6">Belongs to the peptidase S26 family.</text>
</comment>
<evidence type="ECO:0000256" key="2">
    <source>
        <dbReference type="ARBA" id="ARBA00009370"/>
    </source>
</evidence>